<dbReference type="CDD" id="cd13602">
    <property type="entry name" value="PBP2_TRAP_BpDctp6_7"/>
    <property type="match status" value="1"/>
</dbReference>
<evidence type="ECO:0000256" key="1">
    <source>
        <dbReference type="ARBA" id="ARBA00022729"/>
    </source>
</evidence>
<evidence type="ECO:0000313" key="4">
    <source>
        <dbReference type="Proteomes" id="UP000249590"/>
    </source>
</evidence>
<evidence type="ECO:0000313" key="3">
    <source>
        <dbReference type="EMBL" id="RAH97791.1"/>
    </source>
</evidence>
<dbReference type="Proteomes" id="UP000249590">
    <property type="component" value="Unassembled WGS sequence"/>
</dbReference>
<sequence>MATRFLKTAALVGLAVATLAAPASAQEYSWDMPNTFGRNSSDGVADVVFGELVTEKTDGAVKITHHFDGSLGYRGVDHLTAVQDGAVQLARHPMSYYGGYDPIFLLSTLPFLIQTDSDVTTMHEIIAPYVDMAFEDYNQVVVSYGLFPPSGIWSKKPINSLDDLKGLKIRAFDLNSLQTFTGAGAAAVNMNWGDVLPALSTGAIDAVVTSADLGFASGIYEYLPNFTEINWAVPLSTIAINKDVWDSLPEEIQAEVMDAGAETTKRTFDRLTTQVADNYAGMRQAGVTVAEDAPEDVMAALREAAQPVLDDWRTRAGDNAKALDEYLAAVGR</sequence>
<evidence type="ECO:0000256" key="2">
    <source>
        <dbReference type="SAM" id="SignalP"/>
    </source>
</evidence>
<dbReference type="EMBL" id="QHHQ01000008">
    <property type="protein sequence ID" value="RAH97791.1"/>
    <property type="molecule type" value="Genomic_DNA"/>
</dbReference>
<name>A0A8B2NKB9_9HYPH</name>
<dbReference type="InterPro" id="IPR018389">
    <property type="entry name" value="DctP_fam"/>
</dbReference>
<proteinExistence type="predicted"/>
<organism evidence="3 4">
    <name type="scientific">Acuticoccus sediminis</name>
    <dbReference type="NCBI Taxonomy" id="2184697"/>
    <lineage>
        <taxon>Bacteria</taxon>
        <taxon>Pseudomonadati</taxon>
        <taxon>Pseudomonadota</taxon>
        <taxon>Alphaproteobacteria</taxon>
        <taxon>Hyphomicrobiales</taxon>
        <taxon>Amorphaceae</taxon>
        <taxon>Acuticoccus</taxon>
    </lineage>
</organism>
<dbReference type="NCBIfam" id="NF037995">
    <property type="entry name" value="TRAP_S1"/>
    <property type="match status" value="1"/>
</dbReference>
<dbReference type="RefSeq" id="WP_111351637.1">
    <property type="nucleotide sequence ID" value="NZ_QHHQ01000008.1"/>
</dbReference>
<dbReference type="InterPro" id="IPR038404">
    <property type="entry name" value="TRAP_DctP_sf"/>
</dbReference>
<feature type="signal peptide" evidence="2">
    <location>
        <begin position="1"/>
        <end position="25"/>
    </location>
</feature>
<reference evidence="3 4" key="1">
    <citation type="submission" date="2018-05" db="EMBL/GenBank/DDBJ databases">
        <title>Acuticoccus sediminis sp. nov., isolated from deep-sea sediment of Indian Ocean.</title>
        <authorList>
            <person name="Liu X."/>
            <person name="Lai Q."/>
            <person name="Du Y."/>
            <person name="Sun F."/>
            <person name="Zhang X."/>
            <person name="Wang S."/>
            <person name="Shao Z."/>
        </authorList>
    </citation>
    <scope>NUCLEOTIDE SEQUENCE [LARGE SCALE GENOMIC DNA]</scope>
    <source>
        <strain evidence="3 4">PTG4-2</strain>
    </source>
</reference>
<gene>
    <name evidence="3" type="ORF">DLJ53_28550</name>
</gene>
<dbReference type="AlphaFoldDB" id="A0A8B2NKB9"/>
<dbReference type="Gene3D" id="3.40.190.170">
    <property type="entry name" value="Bacterial extracellular solute-binding protein, family 7"/>
    <property type="match status" value="1"/>
</dbReference>
<dbReference type="SUPFAM" id="SSF53850">
    <property type="entry name" value="Periplasmic binding protein-like II"/>
    <property type="match status" value="1"/>
</dbReference>
<keyword evidence="1 2" id="KW-0732">Signal</keyword>
<dbReference type="Pfam" id="PF03480">
    <property type="entry name" value="DctP"/>
    <property type="match status" value="1"/>
</dbReference>
<protein>
    <submittedName>
        <fullName evidence="3">C4-dicarboxylate ABC transporter substrate-binding protein</fullName>
    </submittedName>
</protein>
<dbReference type="GO" id="GO:0055085">
    <property type="term" value="P:transmembrane transport"/>
    <property type="evidence" value="ECO:0007669"/>
    <property type="project" value="InterPro"/>
</dbReference>
<dbReference type="PANTHER" id="PTHR33376">
    <property type="match status" value="1"/>
</dbReference>
<keyword evidence="4" id="KW-1185">Reference proteome</keyword>
<dbReference type="PANTHER" id="PTHR33376:SF4">
    <property type="entry name" value="SIALIC ACID-BINDING PERIPLASMIC PROTEIN SIAP"/>
    <property type="match status" value="1"/>
</dbReference>
<dbReference type="OrthoDB" id="9783941at2"/>
<accession>A0A8B2NKB9</accession>
<feature type="chain" id="PRO_5032868788" evidence="2">
    <location>
        <begin position="26"/>
        <end position="332"/>
    </location>
</feature>
<comment type="caution">
    <text evidence="3">The sequence shown here is derived from an EMBL/GenBank/DDBJ whole genome shotgun (WGS) entry which is preliminary data.</text>
</comment>